<evidence type="ECO:0000313" key="4">
    <source>
        <dbReference type="Proteomes" id="UP000279236"/>
    </source>
</evidence>
<keyword evidence="2" id="KW-1133">Transmembrane helix</keyword>
<evidence type="ECO:0000256" key="1">
    <source>
        <dbReference type="SAM" id="MobiDB-lite"/>
    </source>
</evidence>
<keyword evidence="2" id="KW-0472">Membrane</keyword>
<evidence type="ECO:0000313" key="3">
    <source>
        <dbReference type="EMBL" id="RSH81305.1"/>
    </source>
</evidence>
<feature type="compositionally biased region" description="Polar residues" evidence="1">
    <location>
        <begin position="136"/>
        <end position="146"/>
    </location>
</feature>
<dbReference type="Proteomes" id="UP000279236">
    <property type="component" value="Unassembled WGS sequence"/>
</dbReference>
<sequence length="354" mass="37466">MPHYNLRRTSANQELAAARLTRRDDSTRPGVITGAVIGSVIGVFVIAFPIFWWKGRGCIDRRKEAKDEERGEHDVTPFPSNVGHSTASGSPTTTASPTTVTTPVFVSEVNHHRLSIDSTATGATGDTGHTRYHTPLGTSRPPTAASNRGPGSGTASRTHTPIGAPTTPLGGSRSASRNGTNESWNAAKMQNKEKPVLQYTTTSERLANRPITIVTDDADNYPGVVDDQHNVQPVLYDVHVVEPALPASASSPHSPGAPPSPILRTPHDSGGYQEWAWGGYNGEHPAPVHDDNHLDVIASGGLGARRGSSGSQGSAGSGASRRHADRSPRESMLALYEASHSRTPSRTPSPTPSK</sequence>
<organism evidence="3 4">
    <name type="scientific">Apiotrichum porosum</name>
    <dbReference type="NCBI Taxonomy" id="105984"/>
    <lineage>
        <taxon>Eukaryota</taxon>
        <taxon>Fungi</taxon>
        <taxon>Dikarya</taxon>
        <taxon>Basidiomycota</taxon>
        <taxon>Agaricomycotina</taxon>
        <taxon>Tremellomycetes</taxon>
        <taxon>Trichosporonales</taxon>
        <taxon>Trichosporonaceae</taxon>
        <taxon>Apiotrichum</taxon>
    </lineage>
</organism>
<dbReference type="OrthoDB" id="8902063at2759"/>
<keyword evidence="2" id="KW-0812">Transmembrane</keyword>
<dbReference type="EMBL" id="RSCE01000007">
    <property type="protein sequence ID" value="RSH81305.1"/>
    <property type="molecule type" value="Genomic_DNA"/>
</dbReference>
<feature type="compositionally biased region" description="Low complexity" evidence="1">
    <location>
        <begin position="305"/>
        <end position="319"/>
    </location>
</feature>
<feature type="transmembrane region" description="Helical" evidence="2">
    <location>
        <begin position="31"/>
        <end position="53"/>
    </location>
</feature>
<feature type="compositionally biased region" description="Low complexity" evidence="1">
    <location>
        <begin position="85"/>
        <end position="99"/>
    </location>
</feature>
<name>A0A427XR66_9TREE</name>
<feature type="region of interest" description="Disordered" evidence="1">
    <location>
        <begin position="246"/>
        <end position="354"/>
    </location>
</feature>
<feature type="compositionally biased region" description="Basic and acidic residues" evidence="1">
    <location>
        <begin position="64"/>
        <end position="75"/>
    </location>
</feature>
<dbReference type="GeneID" id="39593290"/>
<feature type="region of interest" description="Disordered" evidence="1">
    <location>
        <begin position="64"/>
        <end position="99"/>
    </location>
</feature>
<keyword evidence="4" id="KW-1185">Reference proteome</keyword>
<gene>
    <name evidence="3" type="ORF">EHS24_008747</name>
</gene>
<evidence type="ECO:0000256" key="2">
    <source>
        <dbReference type="SAM" id="Phobius"/>
    </source>
</evidence>
<accession>A0A427XR66</accession>
<feature type="region of interest" description="Disordered" evidence="1">
    <location>
        <begin position="117"/>
        <end position="192"/>
    </location>
</feature>
<protein>
    <submittedName>
        <fullName evidence="3">Uncharacterized protein</fullName>
    </submittedName>
</protein>
<dbReference type="AlphaFoldDB" id="A0A427XR66"/>
<reference evidence="3 4" key="1">
    <citation type="submission" date="2018-11" db="EMBL/GenBank/DDBJ databases">
        <title>Genome sequence of Apiotrichum porosum DSM 27194.</title>
        <authorList>
            <person name="Aliyu H."/>
            <person name="Gorte O."/>
            <person name="Ochsenreither K."/>
        </authorList>
    </citation>
    <scope>NUCLEOTIDE SEQUENCE [LARGE SCALE GENOMIC DNA]</scope>
    <source>
        <strain evidence="3 4">DSM 27194</strain>
    </source>
</reference>
<comment type="caution">
    <text evidence="3">The sequence shown here is derived from an EMBL/GenBank/DDBJ whole genome shotgun (WGS) entry which is preliminary data.</text>
</comment>
<proteinExistence type="predicted"/>
<dbReference type="RefSeq" id="XP_028476024.1">
    <property type="nucleotide sequence ID" value="XM_028624050.1"/>
</dbReference>
<feature type="compositionally biased region" description="Polar residues" evidence="1">
    <location>
        <begin position="173"/>
        <end position="184"/>
    </location>
</feature>